<dbReference type="AlphaFoldDB" id="A0A9D3VWB0"/>
<evidence type="ECO:0000313" key="2">
    <source>
        <dbReference type="EMBL" id="KAH1098190.1"/>
    </source>
</evidence>
<reference evidence="2 3" key="1">
    <citation type="journal article" date="2021" name="Plant Biotechnol. J.">
        <title>Multi-omics assisted identification of the key and species-specific regulatory components of drought-tolerant mechanisms in Gossypium stocksii.</title>
        <authorList>
            <person name="Yu D."/>
            <person name="Ke L."/>
            <person name="Zhang D."/>
            <person name="Wu Y."/>
            <person name="Sun Y."/>
            <person name="Mei J."/>
            <person name="Sun J."/>
            <person name="Sun Y."/>
        </authorList>
    </citation>
    <scope>NUCLEOTIDE SEQUENCE [LARGE SCALE GENOMIC DNA]</scope>
    <source>
        <strain evidence="3">cv. E1</strain>
        <tissue evidence="2">Leaf</tissue>
    </source>
</reference>
<proteinExistence type="predicted"/>
<evidence type="ECO:0000313" key="3">
    <source>
        <dbReference type="Proteomes" id="UP000828251"/>
    </source>
</evidence>
<keyword evidence="1" id="KW-0732">Signal</keyword>
<gene>
    <name evidence="2" type="ORF">J1N35_015111</name>
</gene>
<feature type="chain" id="PRO_5039392169" evidence="1">
    <location>
        <begin position="23"/>
        <end position="165"/>
    </location>
</feature>
<keyword evidence="3" id="KW-1185">Reference proteome</keyword>
<dbReference type="EMBL" id="JAIQCV010000005">
    <property type="protein sequence ID" value="KAH1098190.1"/>
    <property type="molecule type" value="Genomic_DNA"/>
</dbReference>
<dbReference type="Proteomes" id="UP000828251">
    <property type="component" value="Unassembled WGS sequence"/>
</dbReference>
<accession>A0A9D3VWB0</accession>
<organism evidence="2 3">
    <name type="scientific">Gossypium stocksii</name>
    <dbReference type="NCBI Taxonomy" id="47602"/>
    <lineage>
        <taxon>Eukaryota</taxon>
        <taxon>Viridiplantae</taxon>
        <taxon>Streptophyta</taxon>
        <taxon>Embryophyta</taxon>
        <taxon>Tracheophyta</taxon>
        <taxon>Spermatophyta</taxon>
        <taxon>Magnoliopsida</taxon>
        <taxon>eudicotyledons</taxon>
        <taxon>Gunneridae</taxon>
        <taxon>Pentapetalae</taxon>
        <taxon>rosids</taxon>
        <taxon>malvids</taxon>
        <taxon>Malvales</taxon>
        <taxon>Malvaceae</taxon>
        <taxon>Malvoideae</taxon>
        <taxon>Gossypium</taxon>
    </lineage>
</organism>
<feature type="signal peptide" evidence="1">
    <location>
        <begin position="1"/>
        <end position="22"/>
    </location>
</feature>
<comment type="caution">
    <text evidence="2">The sequence shown here is derived from an EMBL/GenBank/DDBJ whole genome shotgun (WGS) entry which is preliminary data.</text>
</comment>
<sequence length="165" mass="18302">MLRTTVARGWFFLFLQVKTTQQTTPEENTDGVGPKDMIVLGTVLAMYSSGDDKEEEVYRPAHLDATLDAPLVGTGTFNLHSCLKAGTVVYTRGLLGGERLLWCSKGDAPFRAMIVVVITQPINNYNHCHANSSLTSTVPEHFPLLLRALLFPLRCLSLERELKKP</sequence>
<name>A0A9D3VWB0_9ROSI</name>
<evidence type="ECO:0000256" key="1">
    <source>
        <dbReference type="SAM" id="SignalP"/>
    </source>
</evidence>
<protein>
    <submittedName>
        <fullName evidence="2">Uncharacterized protein</fullName>
    </submittedName>
</protein>